<dbReference type="AlphaFoldDB" id="A0A2N9IET9"/>
<feature type="compositionally biased region" description="Basic and acidic residues" evidence="1">
    <location>
        <begin position="164"/>
        <end position="213"/>
    </location>
</feature>
<feature type="compositionally biased region" description="Basic and acidic residues" evidence="1">
    <location>
        <begin position="727"/>
        <end position="743"/>
    </location>
</feature>
<sequence>MRNSGKGVRLPEGISSSEEDIEMSPPAKSMVDELQSYMDARIQEKIEALKENVQTESPMVQKEDMAQLMKKFEQAMSQNMTTLEQAMSQKMAALIQGMSQSTTTRGIEIGQGSGQQPQIEVSHQGWGQQEWNHLTSSLPRVESPQIEPPRVEQPRVDPPQFEQPRVEPPKVEQPRFEPPRTEPPRVDPPRFEQPRMEPPRFEPPRTEQPRVEPPRLGLSNLGLNNQGWNLLDSSQEWSHLGWDHLNLGSLGQNHIRANQKDLGVNHHKGLNHIRSGLGLNSPYEFRNEPYMPSQNRRNRPRNDHNGQNFPEEDIFDRGINLEERNWDIGPEPNPRPVQGQDLRDTIFEVLDQAFPGKDEKTALEHISRFTVQCGEYSNNGNGKLRMFPNSLTGQAFTWIRTRCHTTLPEAEYVKIAIDGLNFELRKNFEGITFVDLFELSERASRFEGLLKEKNQRKNSSYGTYYQDLNYEINLAEYVGRGPFVCDALHKKQSQAKESNKPALPLKAYSFDVEKADEIFDILYKANQLKIIGRRKFPSKEELKGRDYCKWHSTYTHATKSCVTFRNVVQDKIDRNVLKFPEIPQENMAVDADPFPFVDVNTTAVDLSSLMPHRNLYIKSNKTKVNSLQVVGLQERQLVREMGSLKIKRSASTKQSSSARIGGRSLLIQDNNVHANKGRNAAPPTKQPVISYKEMLKKEPQQINLESDEDNTICERCSHILAKCFSKTKKEDDHKPPEEGEPKSVPKPIENNELLQKKKLLT</sequence>
<evidence type="ECO:0008006" key="3">
    <source>
        <dbReference type="Google" id="ProtNLM"/>
    </source>
</evidence>
<accession>A0A2N9IET9</accession>
<evidence type="ECO:0000256" key="1">
    <source>
        <dbReference type="SAM" id="MobiDB-lite"/>
    </source>
</evidence>
<feature type="region of interest" description="Disordered" evidence="1">
    <location>
        <begin position="1"/>
        <end position="26"/>
    </location>
</feature>
<name>A0A2N9IET9_FAGSY</name>
<reference evidence="2" key="1">
    <citation type="submission" date="2018-02" db="EMBL/GenBank/DDBJ databases">
        <authorList>
            <person name="Cohen D.B."/>
            <person name="Kent A.D."/>
        </authorList>
    </citation>
    <scope>NUCLEOTIDE SEQUENCE</scope>
</reference>
<evidence type="ECO:0000313" key="2">
    <source>
        <dbReference type="EMBL" id="SPD22684.1"/>
    </source>
</evidence>
<gene>
    <name evidence="2" type="ORF">FSB_LOCUS50566</name>
</gene>
<dbReference type="EMBL" id="OIVN01005481">
    <property type="protein sequence ID" value="SPD22684.1"/>
    <property type="molecule type" value="Genomic_DNA"/>
</dbReference>
<organism evidence="2">
    <name type="scientific">Fagus sylvatica</name>
    <name type="common">Beechnut</name>
    <dbReference type="NCBI Taxonomy" id="28930"/>
    <lineage>
        <taxon>Eukaryota</taxon>
        <taxon>Viridiplantae</taxon>
        <taxon>Streptophyta</taxon>
        <taxon>Embryophyta</taxon>
        <taxon>Tracheophyta</taxon>
        <taxon>Spermatophyta</taxon>
        <taxon>Magnoliopsida</taxon>
        <taxon>eudicotyledons</taxon>
        <taxon>Gunneridae</taxon>
        <taxon>Pentapetalae</taxon>
        <taxon>rosids</taxon>
        <taxon>fabids</taxon>
        <taxon>Fagales</taxon>
        <taxon>Fagaceae</taxon>
        <taxon>Fagus</taxon>
    </lineage>
</organism>
<feature type="region of interest" description="Disordered" evidence="1">
    <location>
        <begin position="283"/>
        <end position="314"/>
    </location>
</feature>
<protein>
    <recommendedName>
        <fullName evidence="3">Retrotransposon gag domain-containing protein</fullName>
    </recommendedName>
</protein>
<proteinExistence type="predicted"/>
<feature type="region of interest" description="Disordered" evidence="1">
    <location>
        <begin position="724"/>
        <end position="761"/>
    </location>
</feature>
<feature type="region of interest" description="Disordered" evidence="1">
    <location>
        <begin position="139"/>
        <end position="213"/>
    </location>
</feature>